<dbReference type="AlphaFoldDB" id="A0A1J4MIV2"/>
<keyword evidence="3" id="KW-0812">Transmembrane</keyword>
<evidence type="ECO:0000313" key="5">
    <source>
        <dbReference type="Proteomes" id="UP000186176"/>
    </source>
</evidence>
<proteinExistence type="inferred from homology"/>
<evidence type="ECO:0000256" key="1">
    <source>
        <dbReference type="ARBA" id="ARBA00006066"/>
    </source>
</evidence>
<protein>
    <recommendedName>
        <fullName evidence="2">N-acetylglucosaminylphosphatidylinositol deacetylase</fullName>
        <ecNumber evidence="2">3.5.1.89</ecNumber>
    </recommendedName>
</protein>
<dbReference type="GeneID" id="39979535"/>
<evidence type="ECO:0000256" key="3">
    <source>
        <dbReference type="SAM" id="Phobius"/>
    </source>
</evidence>
<dbReference type="Gene3D" id="3.40.50.10320">
    <property type="entry name" value="LmbE-like"/>
    <property type="match status" value="1"/>
</dbReference>
<feature type="transmembrane region" description="Helical" evidence="3">
    <location>
        <begin position="146"/>
        <end position="169"/>
    </location>
</feature>
<dbReference type="GO" id="GO:0000225">
    <property type="term" value="F:N-acetylglucosaminylphosphatidylinositol deacetylase activity"/>
    <property type="evidence" value="ECO:0007669"/>
    <property type="project" value="UniProtKB-EC"/>
</dbReference>
<dbReference type="VEuPathDB" id="CryptoDB:cubi_02745"/>
<dbReference type="InterPro" id="IPR003737">
    <property type="entry name" value="GlcNAc_PI_deacetylase-related"/>
</dbReference>
<reference evidence="4 5" key="1">
    <citation type="submission" date="2016-10" db="EMBL/GenBank/DDBJ databases">
        <title>Reductive evolution of mitochondrial metabolism and differential evolution of invasion-related proteins in Cryptosporidium.</title>
        <authorList>
            <person name="Liu S."/>
            <person name="Roellig D.M."/>
            <person name="Guo Y."/>
            <person name="Li N."/>
            <person name="Frace M.A."/>
            <person name="Tang K."/>
            <person name="Zhang L."/>
            <person name="Feng Y."/>
            <person name="Xiao L."/>
        </authorList>
    </citation>
    <scope>NUCLEOTIDE SEQUENCE [LARGE SCALE GENOMIC DNA]</scope>
    <source>
        <strain evidence="4">39726</strain>
    </source>
</reference>
<dbReference type="SUPFAM" id="SSF102588">
    <property type="entry name" value="LmbE-like"/>
    <property type="match status" value="1"/>
</dbReference>
<dbReference type="InterPro" id="IPR024078">
    <property type="entry name" value="LmbE-like_dom_sf"/>
</dbReference>
<dbReference type="GO" id="GO:0016020">
    <property type="term" value="C:membrane"/>
    <property type="evidence" value="ECO:0007669"/>
    <property type="project" value="GOC"/>
</dbReference>
<dbReference type="Proteomes" id="UP000186176">
    <property type="component" value="Unassembled WGS sequence"/>
</dbReference>
<keyword evidence="3" id="KW-0472">Membrane</keyword>
<dbReference type="EMBL" id="LRBP01000013">
    <property type="protein sequence ID" value="OII73943.1"/>
    <property type="molecule type" value="Genomic_DNA"/>
</dbReference>
<keyword evidence="5" id="KW-1185">Reference proteome</keyword>
<organism evidence="4 5">
    <name type="scientific">Cryptosporidium ubiquitum</name>
    <dbReference type="NCBI Taxonomy" id="857276"/>
    <lineage>
        <taxon>Eukaryota</taxon>
        <taxon>Sar</taxon>
        <taxon>Alveolata</taxon>
        <taxon>Apicomplexa</taxon>
        <taxon>Conoidasida</taxon>
        <taxon>Coccidia</taxon>
        <taxon>Eucoccidiorida</taxon>
        <taxon>Eimeriorina</taxon>
        <taxon>Cryptosporidiidae</taxon>
        <taxon>Cryptosporidium</taxon>
    </lineage>
</organism>
<gene>
    <name evidence="4" type="ORF">cubi_02745</name>
</gene>
<dbReference type="UniPathway" id="UPA00196"/>
<evidence type="ECO:0000313" key="4">
    <source>
        <dbReference type="EMBL" id="OII73943.1"/>
    </source>
</evidence>
<sequence>MKSFETFKNVCLVIAHPDDESMFFTPVIKQVCGEGTKVHLLCLTNGDYYGFGKLREKELFEACNALGILGDRIRVISSEQFQDQPNEKWPCNDVISEIESFVDEFDIDTIITFDEFGISGHINHISTNESIKEWIKGSRRDKYPKVYVLETSNLFVKYSGILSLLYLYIFPKNGW</sequence>
<dbReference type="EC" id="3.5.1.89" evidence="2"/>
<dbReference type="GO" id="GO:0005783">
    <property type="term" value="C:endoplasmic reticulum"/>
    <property type="evidence" value="ECO:0007669"/>
    <property type="project" value="TreeGrafter"/>
</dbReference>
<comment type="similarity">
    <text evidence="1">Belongs to the PIGL family.</text>
</comment>
<dbReference type="Pfam" id="PF02585">
    <property type="entry name" value="PIG-L"/>
    <property type="match status" value="1"/>
</dbReference>
<name>A0A1J4MIV2_9CRYT</name>
<dbReference type="PANTHER" id="PTHR12993:SF11">
    <property type="entry name" value="N-ACETYLGLUCOSAMINYL-PHOSPHATIDYLINOSITOL DE-N-ACETYLASE"/>
    <property type="match status" value="1"/>
</dbReference>
<dbReference type="PANTHER" id="PTHR12993">
    <property type="entry name" value="N-ACETYLGLUCOSAMINYL-PHOSPHATIDYLINOSITOL DE-N-ACETYLASE-RELATED"/>
    <property type="match status" value="1"/>
</dbReference>
<dbReference type="GO" id="GO:0006506">
    <property type="term" value="P:GPI anchor biosynthetic process"/>
    <property type="evidence" value="ECO:0007669"/>
    <property type="project" value="UniProtKB-UniPathway"/>
</dbReference>
<dbReference type="RefSeq" id="XP_028875163.1">
    <property type="nucleotide sequence ID" value="XM_029019756.1"/>
</dbReference>
<accession>A0A1J4MIV2</accession>
<keyword evidence="3" id="KW-1133">Transmembrane helix</keyword>
<comment type="caution">
    <text evidence="4">The sequence shown here is derived from an EMBL/GenBank/DDBJ whole genome shotgun (WGS) entry which is preliminary data.</text>
</comment>
<evidence type="ECO:0000256" key="2">
    <source>
        <dbReference type="ARBA" id="ARBA00012176"/>
    </source>
</evidence>
<dbReference type="OrthoDB" id="440160at2759"/>